<proteinExistence type="predicted"/>
<dbReference type="GO" id="GO:1990811">
    <property type="term" value="C:MWP complex"/>
    <property type="evidence" value="ECO:0007669"/>
    <property type="project" value="TreeGrafter"/>
</dbReference>
<dbReference type="SUPFAM" id="SSF50978">
    <property type="entry name" value="WD40 repeat-like"/>
    <property type="match status" value="1"/>
</dbReference>
<evidence type="ECO:0000313" key="2">
    <source>
        <dbReference type="EMBL" id="KAK3333181.1"/>
    </source>
</evidence>
<dbReference type="Gene3D" id="2.130.10.10">
    <property type="entry name" value="YVTN repeat-like/Quinoprotein amine dehydrogenase"/>
    <property type="match status" value="2"/>
</dbReference>
<feature type="compositionally biased region" description="Acidic residues" evidence="1">
    <location>
        <begin position="505"/>
        <end position="517"/>
    </location>
</feature>
<dbReference type="InterPro" id="IPR052778">
    <property type="entry name" value="Centrosome-WD_assoc"/>
</dbReference>
<reference evidence="2" key="1">
    <citation type="journal article" date="2023" name="Mol. Phylogenet. Evol.">
        <title>Genome-scale phylogeny and comparative genomics of the fungal order Sordariales.</title>
        <authorList>
            <person name="Hensen N."/>
            <person name="Bonometti L."/>
            <person name="Westerberg I."/>
            <person name="Brannstrom I.O."/>
            <person name="Guillou S."/>
            <person name="Cros-Aarteil S."/>
            <person name="Calhoun S."/>
            <person name="Haridas S."/>
            <person name="Kuo A."/>
            <person name="Mondo S."/>
            <person name="Pangilinan J."/>
            <person name="Riley R."/>
            <person name="LaButti K."/>
            <person name="Andreopoulos B."/>
            <person name="Lipzen A."/>
            <person name="Chen C."/>
            <person name="Yan M."/>
            <person name="Daum C."/>
            <person name="Ng V."/>
            <person name="Clum A."/>
            <person name="Steindorff A."/>
            <person name="Ohm R.A."/>
            <person name="Martin F."/>
            <person name="Silar P."/>
            <person name="Natvig D.O."/>
            <person name="Lalanne C."/>
            <person name="Gautier V."/>
            <person name="Ament-Velasquez S.L."/>
            <person name="Kruys A."/>
            <person name="Hutchinson M.I."/>
            <person name="Powell A.J."/>
            <person name="Barry K."/>
            <person name="Miller A.N."/>
            <person name="Grigoriev I.V."/>
            <person name="Debuchy R."/>
            <person name="Gladieux P."/>
            <person name="Hiltunen Thoren M."/>
            <person name="Johannesson H."/>
        </authorList>
    </citation>
    <scope>NUCLEOTIDE SEQUENCE</scope>
    <source>
        <strain evidence="2">SMH4131-1</strain>
    </source>
</reference>
<dbReference type="PANTHER" id="PTHR16220">
    <property type="entry name" value="WD REPEAT PROTEIN 8-RELATED"/>
    <property type="match status" value="1"/>
</dbReference>
<dbReference type="InterPro" id="IPR015943">
    <property type="entry name" value="WD40/YVTN_repeat-like_dom_sf"/>
</dbReference>
<gene>
    <name evidence="2" type="ORF">B0T19DRAFT_118825</name>
</gene>
<name>A0AAE0MHV1_9PEZI</name>
<dbReference type="Proteomes" id="UP001286456">
    <property type="component" value="Unassembled WGS sequence"/>
</dbReference>
<feature type="region of interest" description="Disordered" evidence="1">
    <location>
        <begin position="489"/>
        <end position="523"/>
    </location>
</feature>
<dbReference type="InterPro" id="IPR036322">
    <property type="entry name" value="WD40_repeat_dom_sf"/>
</dbReference>
<evidence type="ECO:0000256" key="1">
    <source>
        <dbReference type="SAM" id="MobiDB-lite"/>
    </source>
</evidence>
<sequence length="523" mass="56829">MRFSQTLKSSGHCLPSPDGKHIATLFSSIINVRAVRALEVVHVVTLPPDFTGPVLSLQWSPSSRLLLVAGAKQIRVLSALDHSFHATIKNPVAPGTKPAYVGFGASDTEICVISAFGLKFAVHDLASSKTTEIGSPKSSSVAAASGGFSFRPGTRHLALLTRTAGKDMISIHDFPKRDVLKSWAPDTVDAQGVTWSPDGRWLVVWESAALGHKVIFYTADGHCFKTWLGPAMTPSDSKDYALGAGVKSIQFSADARHLAVGDWSRRICMFNMASATETLRLQHPGSIVPKDTLQVWQEQIGISQTGPPIHTFIRTTQVVSPTPAPRPQDSSDPPTGCVSILFDPSSALLATRFEEFPGTVWIWDAQVAELRAVLLFHGNISNLSWHPSIQETLLIRCEGDQYSGLVFVWDPLSEGPQLVDFTQRLPDKRVAGKWRASWIGVDSSSPPSLFFSDAQSYVLASLSDPNPDSLPWGDREIIEQGDPMIREESPLELVPAPEADLGGLDGEEGDDGSELEDTFLYKQ</sequence>
<protein>
    <submittedName>
        <fullName evidence="2">WD40-repeat-containing domain protein</fullName>
    </submittedName>
</protein>
<dbReference type="SMART" id="SM00320">
    <property type="entry name" value="WD40"/>
    <property type="match status" value="2"/>
</dbReference>
<keyword evidence="3" id="KW-1185">Reference proteome</keyword>
<dbReference type="InterPro" id="IPR001680">
    <property type="entry name" value="WD40_rpt"/>
</dbReference>
<organism evidence="2 3">
    <name type="scientific">Cercophora scortea</name>
    <dbReference type="NCBI Taxonomy" id="314031"/>
    <lineage>
        <taxon>Eukaryota</taxon>
        <taxon>Fungi</taxon>
        <taxon>Dikarya</taxon>
        <taxon>Ascomycota</taxon>
        <taxon>Pezizomycotina</taxon>
        <taxon>Sordariomycetes</taxon>
        <taxon>Sordariomycetidae</taxon>
        <taxon>Sordariales</taxon>
        <taxon>Lasiosphaeriaceae</taxon>
        <taxon>Cercophora</taxon>
    </lineage>
</organism>
<accession>A0AAE0MHV1</accession>
<dbReference type="GO" id="GO:1990810">
    <property type="term" value="P:microtubule anchoring at mitotic spindle pole body"/>
    <property type="evidence" value="ECO:0007669"/>
    <property type="project" value="TreeGrafter"/>
</dbReference>
<dbReference type="PANTHER" id="PTHR16220:SF0">
    <property type="entry name" value="WD REPEAT-CONTAINING PROTEIN WRAP73"/>
    <property type="match status" value="1"/>
</dbReference>
<dbReference type="EMBL" id="JAUEPO010000002">
    <property type="protein sequence ID" value="KAK3333181.1"/>
    <property type="molecule type" value="Genomic_DNA"/>
</dbReference>
<dbReference type="AlphaFoldDB" id="A0AAE0MHV1"/>
<reference evidence="2" key="2">
    <citation type="submission" date="2023-06" db="EMBL/GenBank/DDBJ databases">
        <authorList>
            <consortium name="Lawrence Berkeley National Laboratory"/>
            <person name="Haridas S."/>
            <person name="Hensen N."/>
            <person name="Bonometti L."/>
            <person name="Westerberg I."/>
            <person name="Brannstrom I.O."/>
            <person name="Guillou S."/>
            <person name="Cros-Aarteil S."/>
            <person name="Calhoun S."/>
            <person name="Kuo A."/>
            <person name="Mondo S."/>
            <person name="Pangilinan J."/>
            <person name="Riley R."/>
            <person name="Labutti K."/>
            <person name="Andreopoulos B."/>
            <person name="Lipzen A."/>
            <person name="Chen C."/>
            <person name="Yanf M."/>
            <person name="Daum C."/>
            <person name="Ng V."/>
            <person name="Clum A."/>
            <person name="Steindorff A."/>
            <person name="Ohm R."/>
            <person name="Martin F."/>
            <person name="Silar P."/>
            <person name="Natvig D."/>
            <person name="Lalanne C."/>
            <person name="Gautier V."/>
            <person name="Ament-Velasquez S.L."/>
            <person name="Kruys A."/>
            <person name="Hutchinson M.I."/>
            <person name="Powell A.J."/>
            <person name="Barry K."/>
            <person name="Miller A.N."/>
            <person name="Grigoriev I.V."/>
            <person name="Debuchy R."/>
            <person name="Gladieux P."/>
            <person name="Thoren M.H."/>
            <person name="Johannesson H."/>
        </authorList>
    </citation>
    <scope>NUCLEOTIDE SEQUENCE</scope>
    <source>
        <strain evidence="2">SMH4131-1</strain>
    </source>
</reference>
<dbReference type="GO" id="GO:0005815">
    <property type="term" value="C:microtubule organizing center"/>
    <property type="evidence" value="ECO:0007669"/>
    <property type="project" value="TreeGrafter"/>
</dbReference>
<evidence type="ECO:0000313" key="3">
    <source>
        <dbReference type="Proteomes" id="UP001286456"/>
    </source>
</evidence>
<comment type="caution">
    <text evidence="2">The sequence shown here is derived from an EMBL/GenBank/DDBJ whole genome shotgun (WGS) entry which is preliminary data.</text>
</comment>